<feature type="domain" description="DUF6593" evidence="1">
    <location>
        <begin position="9"/>
        <end position="167"/>
    </location>
</feature>
<sequence length="181" mass="20473">MEAYFDNKNNVLNANICSTLDSSILYTIKTTFGFLGRKQTILQDANPISGGGTVSTVGSINWEEGTIALGTLKKKFSEVKKHEGSFLKKVRVWQWAPDRKEFRVRYEDDDWKARNANGDVIGVFSVPYRPHLFRKPKPTTLSVEREALERDEVFLLLVFVYSEAKRQEQTNSSVGAGSEGF</sequence>
<evidence type="ECO:0000259" key="1">
    <source>
        <dbReference type="Pfam" id="PF20236"/>
    </source>
</evidence>
<protein>
    <recommendedName>
        <fullName evidence="1">DUF6593 domain-containing protein</fullName>
    </recommendedName>
</protein>
<evidence type="ECO:0000313" key="2">
    <source>
        <dbReference type="EMBL" id="KIY70822.1"/>
    </source>
</evidence>
<dbReference type="AlphaFoldDB" id="A0A0D7BK26"/>
<evidence type="ECO:0000313" key="3">
    <source>
        <dbReference type="Proteomes" id="UP000054007"/>
    </source>
</evidence>
<gene>
    <name evidence="2" type="ORF">CYLTODRAFT_419350</name>
</gene>
<name>A0A0D7BK26_9AGAR</name>
<organism evidence="2 3">
    <name type="scientific">Cylindrobasidium torrendii FP15055 ss-10</name>
    <dbReference type="NCBI Taxonomy" id="1314674"/>
    <lineage>
        <taxon>Eukaryota</taxon>
        <taxon>Fungi</taxon>
        <taxon>Dikarya</taxon>
        <taxon>Basidiomycota</taxon>
        <taxon>Agaricomycotina</taxon>
        <taxon>Agaricomycetes</taxon>
        <taxon>Agaricomycetidae</taxon>
        <taxon>Agaricales</taxon>
        <taxon>Marasmiineae</taxon>
        <taxon>Physalacriaceae</taxon>
        <taxon>Cylindrobasidium</taxon>
    </lineage>
</organism>
<dbReference type="Pfam" id="PF20236">
    <property type="entry name" value="DUF6593"/>
    <property type="match status" value="1"/>
</dbReference>
<dbReference type="Proteomes" id="UP000054007">
    <property type="component" value="Unassembled WGS sequence"/>
</dbReference>
<accession>A0A0D7BK26</accession>
<dbReference type="InterPro" id="IPR046528">
    <property type="entry name" value="DUF6593"/>
</dbReference>
<dbReference type="EMBL" id="KN880462">
    <property type="protein sequence ID" value="KIY70822.1"/>
    <property type="molecule type" value="Genomic_DNA"/>
</dbReference>
<reference evidence="2 3" key="1">
    <citation type="journal article" date="2015" name="Fungal Genet. Biol.">
        <title>Evolution of novel wood decay mechanisms in Agaricales revealed by the genome sequences of Fistulina hepatica and Cylindrobasidium torrendii.</title>
        <authorList>
            <person name="Floudas D."/>
            <person name="Held B.W."/>
            <person name="Riley R."/>
            <person name="Nagy L.G."/>
            <person name="Koehler G."/>
            <person name="Ransdell A.S."/>
            <person name="Younus H."/>
            <person name="Chow J."/>
            <person name="Chiniquy J."/>
            <person name="Lipzen A."/>
            <person name="Tritt A."/>
            <person name="Sun H."/>
            <person name="Haridas S."/>
            <person name="LaButti K."/>
            <person name="Ohm R.A."/>
            <person name="Kues U."/>
            <person name="Blanchette R.A."/>
            <person name="Grigoriev I.V."/>
            <person name="Minto R.E."/>
            <person name="Hibbett D.S."/>
        </authorList>
    </citation>
    <scope>NUCLEOTIDE SEQUENCE [LARGE SCALE GENOMIC DNA]</scope>
    <source>
        <strain evidence="2 3">FP15055 ss-10</strain>
    </source>
</reference>
<dbReference type="OrthoDB" id="2989558at2759"/>
<keyword evidence="3" id="KW-1185">Reference proteome</keyword>
<proteinExistence type="predicted"/>
<dbReference type="STRING" id="1314674.A0A0D7BK26"/>